<feature type="non-terminal residue" evidence="1">
    <location>
        <position position="1"/>
    </location>
</feature>
<dbReference type="EMBL" id="JAHRIO010030069">
    <property type="protein sequence ID" value="MEQ2167267.1"/>
    <property type="molecule type" value="Genomic_DNA"/>
</dbReference>
<evidence type="ECO:0000313" key="1">
    <source>
        <dbReference type="EMBL" id="MEQ2167267.1"/>
    </source>
</evidence>
<proteinExistence type="predicted"/>
<sequence>PQCPNVPRSLSLFSAAGPSGPRLYSCDASLYPAAEAPVSSSICCDRHVNNGRNVLHNTALEVEEQGEQKNRTDF</sequence>
<protein>
    <submittedName>
        <fullName evidence="1">Uncharacterized protein</fullName>
    </submittedName>
</protein>
<organism evidence="1 2">
    <name type="scientific">Goodea atripinnis</name>
    <dbReference type="NCBI Taxonomy" id="208336"/>
    <lineage>
        <taxon>Eukaryota</taxon>
        <taxon>Metazoa</taxon>
        <taxon>Chordata</taxon>
        <taxon>Craniata</taxon>
        <taxon>Vertebrata</taxon>
        <taxon>Euteleostomi</taxon>
        <taxon>Actinopterygii</taxon>
        <taxon>Neopterygii</taxon>
        <taxon>Teleostei</taxon>
        <taxon>Neoteleostei</taxon>
        <taxon>Acanthomorphata</taxon>
        <taxon>Ovalentaria</taxon>
        <taxon>Atherinomorphae</taxon>
        <taxon>Cyprinodontiformes</taxon>
        <taxon>Goodeidae</taxon>
        <taxon>Goodea</taxon>
    </lineage>
</organism>
<evidence type="ECO:0000313" key="2">
    <source>
        <dbReference type="Proteomes" id="UP001476798"/>
    </source>
</evidence>
<gene>
    <name evidence="1" type="ORF">GOODEAATRI_002375</name>
</gene>
<comment type="caution">
    <text evidence="1">The sequence shown here is derived from an EMBL/GenBank/DDBJ whole genome shotgun (WGS) entry which is preliminary data.</text>
</comment>
<name>A0ABV0N797_9TELE</name>
<accession>A0ABV0N797</accession>
<dbReference type="Proteomes" id="UP001476798">
    <property type="component" value="Unassembled WGS sequence"/>
</dbReference>
<reference evidence="1 2" key="1">
    <citation type="submission" date="2021-06" db="EMBL/GenBank/DDBJ databases">
        <authorList>
            <person name="Palmer J.M."/>
        </authorList>
    </citation>
    <scope>NUCLEOTIDE SEQUENCE [LARGE SCALE GENOMIC DNA]</scope>
    <source>
        <strain evidence="1 2">GA_2019</strain>
        <tissue evidence="1">Muscle</tissue>
    </source>
</reference>
<keyword evidence="2" id="KW-1185">Reference proteome</keyword>